<organism evidence="2 3">
    <name type="scientific">Anoxybacillus mongoliensis</name>
    <dbReference type="NCBI Taxonomy" id="452565"/>
    <lineage>
        <taxon>Bacteria</taxon>
        <taxon>Bacillati</taxon>
        <taxon>Bacillota</taxon>
        <taxon>Bacilli</taxon>
        <taxon>Bacillales</taxon>
        <taxon>Anoxybacillaceae</taxon>
        <taxon>Anoxybacillus</taxon>
    </lineage>
</organism>
<accession>A0A7W8JJ86</accession>
<feature type="transmembrane region" description="Helical" evidence="1">
    <location>
        <begin position="6"/>
        <end position="26"/>
    </location>
</feature>
<proteinExistence type="predicted"/>
<evidence type="ECO:0000256" key="1">
    <source>
        <dbReference type="SAM" id="Phobius"/>
    </source>
</evidence>
<keyword evidence="1" id="KW-1133">Transmembrane helix</keyword>
<keyword evidence="1" id="KW-0472">Membrane</keyword>
<evidence type="ECO:0000313" key="2">
    <source>
        <dbReference type="EMBL" id="MBB5356709.1"/>
    </source>
</evidence>
<dbReference type="AlphaFoldDB" id="A0A7W8JJ86"/>
<protein>
    <submittedName>
        <fullName evidence="2">Uncharacterized protein</fullName>
    </submittedName>
</protein>
<gene>
    <name evidence="2" type="ORF">HNR43_002722</name>
</gene>
<reference evidence="2 3" key="1">
    <citation type="submission" date="2020-08" db="EMBL/GenBank/DDBJ databases">
        <title>Genomic Encyclopedia of Type Strains, Phase IV (KMG-IV): sequencing the most valuable type-strain genomes for metagenomic binning, comparative biology and taxonomic classification.</title>
        <authorList>
            <person name="Goeker M."/>
        </authorList>
    </citation>
    <scope>NUCLEOTIDE SEQUENCE [LARGE SCALE GENOMIC DNA]</scope>
    <source>
        <strain evidence="2 3">DSM 19169</strain>
    </source>
</reference>
<comment type="caution">
    <text evidence="2">The sequence shown here is derived from an EMBL/GenBank/DDBJ whole genome shotgun (WGS) entry which is preliminary data.</text>
</comment>
<dbReference type="EMBL" id="JACHEQ010000020">
    <property type="protein sequence ID" value="MBB5356709.1"/>
    <property type="molecule type" value="Genomic_DNA"/>
</dbReference>
<keyword evidence="3" id="KW-1185">Reference proteome</keyword>
<sequence length="29" mass="3548">MKKNWVLFFILLFVSFIWGVVYWLVIAKS</sequence>
<evidence type="ECO:0000313" key="3">
    <source>
        <dbReference type="Proteomes" id="UP000583699"/>
    </source>
</evidence>
<name>A0A7W8JJ86_9BACL</name>
<keyword evidence="1" id="KW-0812">Transmembrane</keyword>
<dbReference type="Proteomes" id="UP000583699">
    <property type="component" value="Unassembled WGS sequence"/>
</dbReference>